<comment type="caution">
    <text evidence="3">The sequence shown here is derived from an EMBL/GenBank/DDBJ whole genome shotgun (WGS) entry which is preliminary data.</text>
</comment>
<dbReference type="PANTHER" id="PTHR30537:SF3">
    <property type="entry name" value="TRANSCRIPTIONAL REGULATORY PROTEIN"/>
    <property type="match status" value="1"/>
</dbReference>
<dbReference type="OrthoDB" id="9786526at2"/>
<dbReference type="GO" id="GO:0006351">
    <property type="term" value="P:DNA-templated transcription"/>
    <property type="evidence" value="ECO:0007669"/>
    <property type="project" value="TreeGrafter"/>
</dbReference>
<dbReference type="SUPFAM" id="SSF53850">
    <property type="entry name" value="Periplasmic binding protein-like II"/>
    <property type="match status" value="1"/>
</dbReference>
<dbReference type="InterPro" id="IPR058163">
    <property type="entry name" value="LysR-type_TF_proteobact-type"/>
</dbReference>
<evidence type="ECO:0000313" key="3">
    <source>
        <dbReference type="EMBL" id="OHU90929.1"/>
    </source>
</evidence>
<protein>
    <submittedName>
        <fullName evidence="3">LysR family transcriptional regulator</fullName>
    </submittedName>
</protein>
<evidence type="ECO:0000259" key="2">
    <source>
        <dbReference type="Pfam" id="PF03466"/>
    </source>
</evidence>
<keyword evidence="4" id="KW-1185">Reference proteome</keyword>
<gene>
    <name evidence="3" type="ORF">BET10_08590</name>
</gene>
<dbReference type="Gene3D" id="1.10.10.10">
    <property type="entry name" value="Winged helix-like DNA-binding domain superfamily/Winged helix DNA-binding domain"/>
    <property type="match status" value="1"/>
</dbReference>
<dbReference type="GO" id="GO:0003700">
    <property type="term" value="F:DNA-binding transcription factor activity"/>
    <property type="evidence" value="ECO:0007669"/>
    <property type="project" value="TreeGrafter"/>
</dbReference>
<dbReference type="InterPro" id="IPR036390">
    <property type="entry name" value="WH_DNA-bd_sf"/>
</dbReference>
<dbReference type="Proteomes" id="UP000179786">
    <property type="component" value="Unassembled WGS sequence"/>
</dbReference>
<dbReference type="InterPro" id="IPR005119">
    <property type="entry name" value="LysR_subst-bd"/>
</dbReference>
<dbReference type="InterPro" id="IPR036388">
    <property type="entry name" value="WH-like_DNA-bd_sf"/>
</dbReference>
<accession>A0A1S1MVH9</accession>
<evidence type="ECO:0000313" key="4">
    <source>
        <dbReference type="Proteomes" id="UP000179786"/>
    </source>
</evidence>
<dbReference type="RefSeq" id="WP_070984307.1">
    <property type="nucleotide sequence ID" value="NZ_MKJU01000025.1"/>
</dbReference>
<dbReference type="EMBL" id="MKJU01000025">
    <property type="protein sequence ID" value="OHU90929.1"/>
    <property type="molecule type" value="Genomic_DNA"/>
</dbReference>
<feature type="domain" description="LysR substrate-binding" evidence="2">
    <location>
        <begin position="90"/>
        <end position="276"/>
    </location>
</feature>
<dbReference type="STRING" id="1859457.BET10_08590"/>
<dbReference type="Pfam" id="PF03466">
    <property type="entry name" value="LysR_substrate"/>
    <property type="match status" value="1"/>
</dbReference>
<organism evidence="3 4">
    <name type="scientific">Pseudoalteromonas amylolytica</name>
    <dbReference type="NCBI Taxonomy" id="1859457"/>
    <lineage>
        <taxon>Bacteria</taxon>
        <taxon>Pseudomonadati</taxon>
        <taxon>Pseudomonadota</taxon>
        <taxon>Gammaproteobacteria</taxon>
        <taxon>Alteromonadales</taxon>
        <taxon>Pseudoalteromonadaceae</taxon>
        <taxon>Pseudoalteromonas</taxon>
    </lineage>
</organism>
<dbReference type="AlphaFoldDB" id="A0A1S1MVH9"/>
<dbReference type="SUPFAM" id="SSF46785">
    <property type="entry name" value="Winged helix' DNA-binding domain"/>
    <property type="match status" value="1"/>
</dbReference>
<proteinExistence type="inferred from homology"/>
<dbReference type="PANTHER" id="PTHR30537">
    <property type="entry name" value="HTH-TYPE TRANSCRIPTIONAL REGULATOR"/>
    <property type="match status" value="1"/>
</dbReference>
<name>A0A1S1MVH9_9GAMM</name>
<comment type="similarity">
    <text evidence="1">Belongs to the LysR transcriptional regulatory family.</text>
</comment>
<dbReference type="GO" id="GO:0043565">
    <property type="term" value="F:sequence-specific DNA binding"/>
    <property type="evidence" value="ECO:0007669"/>
    <property type="project" value="TreeGrafter"/>
</dbReference>
<reference evidence="3 4" key="1">
    <citation type="submission" date="2016-09" db="EMBL/GenBank/DDBJ databases">
        <title>Pseudoalteromonas amylolytica sp. nov., isolated from the surface seawater.</title>
        <authorList>
            <person name="Wu Y.-H."/>
            <person name="Cheng H."/>
            <person name="Jin X.-B."/>
            <person name="Wang C.-S."/>
            <person name="Xu X.-W."/>
        </authorList>
    </citation>
    <scope>NUCLEOTIDE SEQUENCE [LARGE SCALE GENOMIC DNA]</scope>
    <source>
        <strain evidence="3 4">JW1</strain>
    </source>
</reference>
<evidence type="ECO:0000256" key="1">
    <source>
        <dbReference type="ARBA" id="ARBA00009437"/>
    </source>
</evidence>
<sequence length="290" mass="32577">MQSWDDFQLLLALNSAHTLRGAAKLLGINHTTVARRLHSLNQRYPIAVCTTTQNKLVFSELGEQLLTTAKAMQAQLQSQLPAIQSTIKQAKQQVNLSLPPAILQFVLMDVLSEFQALYPDILLNINTTYALSDLDSSEADVVVRASEQLDDYLVGHRLCPISLGYFMHRDYLNNRSEKDITWIVAHSQSRPAWLAETPFPNASVNLVIEDLVLRHQAAENGLGMIRGAHYIAQHFPQLVEFAPSSDSFADLWVLTHPNKQSLPNVKKLIQFLLTVMRNKQSLINQKVKSS</sequence>
<dbReference type="Gene3D" id="3.40.190.290">
    <property type="match status" value="1"/>
</dbReference>